<gene>
    <name evidence="3" type="ORF">RT717_27885</name>
</gene>
<protein>
    <submittedName>
        <fullName evidence="3">DNA/RNA helicase domain-containing protein</fullName>
    </submittedName>
</protein>
<keyword evidence="3" id="KW-0347">Helicase</keyword>
<keyword evidence="3" id="KW-0547">Nucleotide-binding</keyword>
<feature type="domain" description="Schlafen group 3-like DNA/RNA helicase" evidence="2">
    <location>
        <begin position="9"/>
        <end position="376"/>
    </location>
</feature>
<dbReference type="InterPro" id="IPR039418">
    <property type="entry name" value="LexA-like"/>
</dbReference>
<proteinExistence type="predicted"/>
<keyword evidence="3" id="KW-0378">Hydrolase</keyword>
<dbReference type="Pfam" id="PF00717">
    <property type="entry name" value="Peptidase_S24"/>
    <property type="match status" value="1"/>
</dbReference>
<feature type="domain" description="Peptidase S24/S26A/S26B/S26C" evidence="1">
    <location>
        <begin position="415"/>
        <end position="550"/>
    </location>
</feature>
<dbReference type="CDD" id="cd06529">
    <property type="entry name" value="S24_LexA-like"/>
    <property type="match status" value="1"/>
</dbReference>
<dbReference type="SUPFAM" id="SSF51306">
    <property type="entry name" value="LexA/Signal peptidase"/>
    <property type="match status" value="1"/>
</dbReference>
<evidence type="ECO:0000259" key="1">
    <source>
        <dbReference type="Pfam" id="PF00717"/>
    </source>
</evidence>
<evidence type="ECO:0000259" key="2">
    <source>
        <dbReference type="Pfam" id="PF09848"/>
    </source>
</evidence>
<keyword evidence="4" id="KW-1185">Reference proteome</keyword>
<dbReference type="SUPFAM" id="SSF52540">
    <property type="entry name" value="P-loop containing nucleoside triphosphate hydrolases"/>
    <property type="match status" value="1"/>
</dbReference>
<sequence>MLSETYKNTIVQGGAGTGKTILALFLSKILKSPDNSFNFREFQEVEEFTDPLSELRVKFPDPKIGLVVPMASFRNTLKKVFKNVKGLNSSMVIGPAEVVKQKYDILIVDEAHRLRRRVNLGTYFGSFDSACEKLGLDKASCSELDWVLLQSRKCILFYDEAQSIKPSDVKTEDFQKLKNSPDTTFLGLKSQLRVNGGNDYVEFVSDLLDCRLATINQFQNNEEFEVLLFESIDDLVSEIKAKESQYGLSRLVAGYSWEWVSKGDDTRTMTDIEIEGTKLRWNSVASDWITSEGAIDEVGCIHTTQGYDLNYIGVIFGNEITYNPIKKEIEVIKENYFDRNGKMSINNIEQLKAYIINIYKTIMLRGIRGAYIFICDAELRKYMAQYIPEALHHKKSPLRILTQDEAKPFENCIPIYNLRAAAGNFSESQIVDELDWLELPSDLRPKTDMFACQVVGRSMNVVIPDGAICLFRRYQGGSRNGKIVLVESTSLQDADTGSNYTVKEYHSGKTIDGDGWQHNSITLKPLSDDPNYSDIVLTADAAQQLRVIGVFDRVLDS</sequence>
<name>A0ABZ0IR63_9BACT</name>
<dbReference type="InterPro" id="IPR015927">
    <property type="entry name" value="Peptidase_S24_S26A/B/C"/>
</dbReference>
<accession>A0ABZ0IR63</accession>
<keyword evidence="3" id="KW-0067">ATP-binding</keyword>
<reference evidence="3 4" key="1">
    <citation type="journal article" date="2023" name="Microbiol. Resour. Announc.">
        <title>Complete Genome Sequence of Imperialibacter roseus strain P4T.</title>
        <authorList>
            <person name="Tizabi D.R."/>
            <person name="Bachvaroff T."/>
            <person name="Hill R.T."/>
        </authorList>
    </citation>
    <scope>NUCLEOTIDE SEQUENCE [LARGE SCALE GENOMIC DNA]</scope>
    <source>
        <strain evidence="3 4">P4T</strain>
    </source>
</reference>
<dbReference type="InterPro" id="IPR036286">
    <property type="entry name" value="LexA/Signal_pep-like_sf"/>
</dbReference>
<organism evidence="3 4">
    <name type="scientific">Imperialibacter roseus</name>
    <dbReference type="NCBI Taxonomy" id="1324217"/>
    <lineage>
        <taxon>Bacteria</taxon>
        <taxon>Pseudomonadati</taxon>
        <taxon>Bacteroidota</taxon>
        <taxon>Cytophagia</taxon>
        <taxon>Cytophagales</taxon>
        <taxon>Flammeovirgaceae</taxon>
        <taxon>Imperialibacter</taxon>
    </lineage>
</organism>
<dbReference type="InterPro" id="IPR027417">
    <property type="entry name" value="P-loop_NTPase"/>
</dbReference>
<dbReference type="GO" id="GO:0004386">
    <property type="term" value="F:helicase activity"/>
    <property type="evidence" value="ECO:0007669"/>
    <property type="project" value="UniProtKB-KW"/>
</dbReference>
<evidence type="ECO:0000313" key="4">
    <source>
        <dbReference type="Proteomes" id="UP001302349"/>
    </source>
</evidence>
<dbReference type="Pfam" id="PF09848">
    <property type="entry name" value="SLFN-g3_helicase"/>
    <property type="match status" value="1"/>
</dbReference>
<dbReference type="InterPro" id="IPR018647">
    <property type="entry name" value="SLFN_3-like_DNA/RNA_helicase"/>
</dbReference>
<dbReference type="Proteomes" id="UP001302349">
    <property type="component" value="Chromosome"/>
</dbReference>
<evidence type="ECO:0000313" key="3">
    <source>
        <dbReference type="EMBL" id="WOK06894.1"/>
    </source>
</evidence>
<dbReference type="EMBL" id="CP136051">
    <property type="protein sequence ID" value="WOK06894.1"/>
    <property type="molecule type" value="Genomic_DNA"/>
</dbReference>
<dbReference type="Gene3D" id="3.40.50.300">
    <property type="entry name" value="P-loop containing nucleotide triphosphate hydrolases"/>
    <property type="match status" value="1"/>
</dbReference>
<dbReference type="Gene3D" id="2.10.109.10">
    <property type="entry name" value="Umud Fragment, subunit A"/>
    <property type="match status" value="1"/>
</dbReference>